<reference evidence="2 3" key="1">
    <citation type="submission" date="2017-06" db="EMBL/GenBank/DDBJ databases">
        <title>Cmopartive genomic analysis of Ambrosia Fusariam Clade fungi.</title>
        <authorList>
            <person name="Stajich J.E."/>
            <person name="Carrillo J."/>
            <person name="Kijimoto T."/>
            <person name="Eskalen A."/>
            <person name="O'Donnell K."/>
            <person name="Kasson M."/>
        </authorList>
    </citation>
    <scope>NUCLEOTIDE SEQUENCE [LARGE SCALE GENOMIC DNA]</scope>
    <source>
        <strain evidence="2 3">NRRL 20438</strain>
    </source>
</reference>
<feature type="compositionally biased region" description="Low complexity" evidence="1">
    <location>
        <begin position="560"/>
        <end position="574"/>
    </location>
</feature>
<feature type="compositionally biased region" description="Basic and acidic residues" evidence="1">
    <location>
        <begin position="406"/>
        <end position="422"/>
    </location>
</feature>
<accession>A0A428SV48</accession>
<feature type="compositionally biased region" description="Polar residues" evidence="1">
    <location>
        <begin position="495"/>
        <end position="510"/>
    </location>
</feature>
<feature type="compositionally biased region" description="Polar residues" evidence="1">
    <location>
        <begin position="90"/>
        <end position="109"/>
    </location>
</feature>
<dbReference type="Proteomes" id="UP000288429">
    <property type="component" value="Unassembled WGS sequence"/>
</dbReference>
<keyword evidence="3" id="KW-1185">Reference proteome</keyword>
<comment type="caution">
    <text evidence="2">The sequence shown here is derived from an EMBL/GenBank/DDBJ whole genome shotgun (WGS) entry which is preliminary data.</text>
</comment>
<sequence>MSHQHPRVIDAFEKCKLWRGPAHWDKPAASSVEGGNFQGGYPNTASASLPVDAFPYHFAGLDEEADFFSEPLDEPLIDEPLIDEPVRYNTASPWHPTSSPDESFNNPMEFSTAGLALPSTPYPSGNTIPLFNRAPGAPLQRDPSPSPSETSLSSRASLAECLGNLPRSSSTRRSSREILDQTVAQIALEAQRAELQSQSNSWSFSRADLGSVPDRGFVPDLGSVPESAIDLTTCSTPESDIDSTADSTPNFNANLTTHSTPESDIDSTTGYIPKSDMDLVNNPDLEYNIDLTTGSTPESDIDSTAGSTPGSDMDLITDPGLEQNVDLTAGSTLESAIDLTTDSSESDFGSENPLDTSPTAGSMLDPPHRPASDSATQADSRNTVNSPLNFTDLPLVRAICVTPAKRPAEQDEHSSGLAEVKRVRPGRQAPIPDCGCRYSPALAEATFRTPSPTVQHPEMSDSAIEVTTQLGNRSGSLLSGDAALGSSPAEALENARQTRSSTRVTHSSFSRVEAAAITPETPRHTQTSAEEISPSTPFASTTDGSPRARSSRTTPETDISSPTWTPTTASSPCPKSRVTAGDEDGASLPTPTSSASHVPQREQRVLRPRRTQPNADLGQKKGSARKEDTRDTPQPQTQSDDHAEEDCISVKAPKRQMGLLDYWTLEPKNHV</sequence>
<evidence type="ECO:0000313" key="3">
    <source>
        <dbReference type="Proteomes" id="UP000288429"/>
    </source>
</evidence>
<gene>
    <name evidence="2" type="ORF">CDV31_014651</name>
</gene>
<evidence type="ECO:0000313" key="2">
    <source>
        <dbReference type="EMBL" id="RSL93576.1"/>
    </source>
</evidence>
<feature type="compositionally biased region" description="Low complexity" evidence="1">
    <location>
        <begin position="474"/>
        <end position="489"/>
    </location>
</feature>
<feature type="compositionally biased region" description="Polar residues" evidence="1">
    <location>
        <begin position="341"/>
        <end position="360"/>
    </location>
</feature>
<feature type="region of interest" description="Disordered" evidence="1">
    <location>
        <begin position="405"/>
        <end position="433"/>
    </location>
</feature>
<feature type="region of interest" description="Disordered" evidence="1">
    <location>
        <begin position="235"/>
        <end position="267"/>
    </location>
</feature>
<feature type="compositionally biased region" description="Polar residues" evidence="1">
    <location>
        <begin position="290"/>
        <end position="310"/>
    </location>
</feature>
<proteinExistence type="predicted"/>
<feature type="compositionally biased region" description="Polar residues" evidence="1">
    <location>
        <begin position="373"/>
        <end position="388"/>
    </location>
</feature>
<organism evidence="2 3">
    <name type="scientific">Fusarium ambrosium</name>
    <dbReference type="NCBI Taxonomy" id="131363"/>
    <lineage>
        <taxon>Eukaryota</taxon>
        <taxon>Fungi</taxon>
        <taxon>Dikarya</taxon>
        <taxon>Ascomycota</taxon>
        <taxon>Pezizomycotina</taxon>
        <taxon>Sordariomycetes</taxon>
        <taxon>Hypocreomycetidae</taxon>
        <taxon>Hypocreales</taxon>
        <taxon>Nectriaceae</taxon>
        <taxon>Fusarium</taxon>
        <taxon>Fusarium solani species complex</taxon>
    </lineage>
</organism>
<dbReference type="EMBL" id="NIZV01000342">
    <property type="protein sequence ID" value="RSL93576.1"/>
    <property type="molecule type" value="Genomic_DNA"/>
</dbReference>
<evidence type="ECO:0000256" key="1">
    <source>
        <dbReference type="SAM" id="MobiDB-lite"/>
    </source>
</evidence>
<feature type="region of interest" description="Disordered" evidence="1">
    <location>
        <begin position="341"/>
        <end position="388"/>
    </location>
</feature>
<protein>
    <submittedName>
        <fullName evidence="2">Uncharacterized protein</fullName>
    </submittedName>
</protein>
<feature type="region of interest" description="Disordered" evidence="1">
    <location>
        <begin position="473"/>
        <end position="647"/>
    </location>
</feature>
<feature type="region of interest" description="Disordered" evidence="1">
    <location>
        <begin position="90"/>
        <end position="155"/>
    </location>
</feature>
<name>A0A428SV48_9HYPO</name>
<dbReference type="AlphaFoldDB" id="A0A428SV48"/>
<feature type="region of interest" description="Disordered" evidence="1">
    <location>
        <begin position="288"/>
        <end position="318"/>
    </location>
</feature>
<feature type="compositionally biased region" description="Polar residues" evidence="1">
    <location>
        <begin position="524"/>
        <end position="544"/>
    </location>
</feature>